<accession>Q6UVW4</accession>
<gene>
    <name evidence="1" type="primary">orf64a</name>
</gene>
<dbReference type="GeneID" id="2847080"/>
<dbReference type="RefSeq" id="YP_025751.1">
    <property type="nucleotide sequence ID" value="NC_005926.1"/>
</dbReference>
<evidence type="ECO:0000313" key="1">
    <source>
        <dbReference type="EMBL" id="AAQ18713.1"/>
    </source>
</evidence>
<geneLocation type="mitochondrion" evidence="1"/>
<proteinExistence type="predicted"/>
<dbReference type="EMBL" id="AY359242">
    <property type="protein sequence ID" value="AAQ18713.1"/>
    <property type="molecule type" value="Genomic_DNA"/>
</dbReference>
<reference evidence="1" key="2">
    <citation type="journal article" date="2004" name="Mol. Biol. Evol.">
        <title>The complete mitochondrial DNA sequence of the green alga Pseudendoclonium akinetum (Ulvophyceae) highlights distinctive evolutionary trends in the chlorophyta and suggests a sister-group relationship between the Ulvophyceae and Chlorophyceae.</title>
        <authorList>
            <person name="Pombert J.F."/>
            <person name="Otis C."/>
            <person name="Lemieux C."/>
            <person name="Turmel M."/>
        </authorList>
    </citation>
    <scope>NUCLEOTIDE SEQUENCE</scope>
    <source>
        <strain evidence="1">UTEX 1912</strain>
    </source>
</reference>
<keyword evidence="1" id="KW-0496">Mitochondrion</keyword>
<reference evidence="1" key="1">
    <citation type="submission" date="2003-08" db="EMBL/GenBank/DDBJ databases">
        <authorList>
            <person name="Pombert J.-F."/>
            <person name="Otis C."/>
            <person name="Lemieux C."/>
            <person name="Turmel M."/>
        </authorList>
    </citation>
    <scope>NUCLEOTIDE SEQUENCE</scope>
    <source>
        <strain evidence="1">UTEX 1912</strain>
    </source>
</reference>
<name>Q6UVW4_TUPAK</name>
<protein>
    <submittedName>
        <fullName evidence="1">Uncharacterized protein</fullName>
    </submittedName>
</protein>
<organism evidence="1">
    <name type="scientific">Tupiella akineta</name>
    <name type="common">Green alga</name>
    <name type="synonym">Pseudendoclonium akinetum</name>
    <dbReference type="NCBI Taxonomy" id="160070"/>
    <lineage>
        <taxon>Eukaryota</taxon>
        <taxon>Viridiplantae</taxon>
        <taxon>Chlorophyta</taxon>
        <taxon>core chlorophytes</taxon>
        <taxon>Ulvophyceae</taxon>
        <taxon>OUU clade</taxon>
        <taxon>Ulotrichales</taxon>
        <taxon>Tupiellaceae</taxon>
        <taxon>Tupiella</taxon>
    </lineage>
</organism>
<sequence length="64" mass="7366">MSRFCPRRLRQFVRRRKTNFGVSAKCEGAFANYGKGEPVLPQLMPQPANFYLRKICSFHSQTAA</sequence>
<dbReference type="AlphaFoldDB" id="Q6UVW4"/>